<keyword evidence="6 14" id="KW-0732">Signal</keyword>
<comment type="cofactor">
    <cofactor evidence="13">
        <name>Zn(2+)</name>
        <dbReference type="ChEBI" id="CHEBI:29105"/>
    </cofactor>
    <text evidence="13">Binds 2 Zn(2+) ions per subunit.</text>
</comment>
<dbReference type="OrthoDB" id="534509at2759"/>
<feature type="binding site" evidence="12">
    <location>
        <position position="253"/>
    </location>
    <ligand>
        <name>Zn(2+)</name>
        <dbReference type="ChEBI" id="CHEBI:29105"/>
        <label>2</label>
        <note>catalytic</note>
    </ligand>
</feature>
<keyword evidence="17" id="KW-1185">Reference proteome</keyword>
<evidence type="ECO:0000256" key="1">
    <source>
        <dbReference type="ARBA" id="ARBA00004471"/>
    </source>
</evidence>
<comment type="cofactor">
    <cofactor evidence="13">
        <name>Ca(2+)</name>
        <dbReference type="ChEBI" id="CHEBI:29108"/>
    </cofactor>
    <text evidence="13">Can bind about 5 Ca(2+) ions per subunit.</text>
</comment>
<evidence type="ECO:0000256" key="6">
    <source>
        <dbReference type="ARBA" id="ARBA00022729"/>
    </source>
</evidence>
<dbReference type="InterPro" id="IPR006026">
    <property type="entry name" value="Peptidase_Metallo"/>
</dbReference>
<evidence type="ECO:0000256" key="11">
    <source>
        <dbReference type="PIRSR" id="PIRSR001191-1"/>
    </source>
</evidence>
<dbReference type="GO" id="GO:0005886">
    <property type="term" value="C:plasma membrane"/>
    <property type="evidence" value="ECO:0007669"/>
    <property type="project" value="UniProtKB-SubCell"/>
</dbReference>
<dbReference type="Pfam" id="PF00413">
    <property type="entry name" value="Peptidase_M10"/>
    <property type="match status" value="1"/>
</dbReference>
<dbReference type="Proteomes" id="UP000188268">
    <property type="component" value="Unassembled WGS sequence"/>
</dbReference>
<organism evidence="16 17">
    <name type="scientific">Corchorus capsularis</name>
    <name type="common">Jute</name>
    <dbReference type="NCBI Taxonomy" id="210143"/>
    <lineage>
        <taxon>Eukaryota</taxon>
        <taxon>Viridiplantae</taxon>
        <taxon>Streptophyta</taxon>
        <taxon>Embryophyta</taxon>
        <taxon>Tracheophyta</taxon>
        <taxon>Spermatophyta</taxon>
        <taxon>Magnoliopsida</taxon>
        <taxon>eudicotyledons</taxon>
        <taxon>Gunneridae</taxon>
        <taxon>Pentapetalae</taxon>
        <taxon>rosids</taxon>
        <taxon>malvids</taxon>
        <taxon>Malvales</taxon>
        <taxon>Malvaceae</taxon>
        <taxon>Grewioideae</taxon>
        <taxon>Apeibeae</taxon>
        <taxon>Corchorus</taxon>
    </lineage>
</organism>
<evidence type="ECO:0000256" key="7">
    <source>
        <dbReference type="ARBA" id="ARBA00022801"/>
    </source>
</evidence>
<evidence type="ECO:0000256" key="9">
    <source>
        <dbReference type="ARBA" id="ARBA00023049"/>
    </source>
</evidence>
<dbReference type="GO" id="GO:0004222">
    <property type="term" value="F:metalloendopeptidase activity"/>
    <property type="evidence" value="ECO:0007669"/>
    <property type="project" value="InterPro"/>
</dbReference>
<feature type="binding site" evidence="13">
    <location>
        <position position="231"/>
    </location>
    <ligand>
        <name>Ca(2+)</name>
        <dbReference type="ChEBI" id="CHEBI:29108"/>
        <label>3</label>
    </ligand>
</feature>
<comment type="caution">
    <text evidence="16">The sequence shown here is derived from an EMBL/GenBank/DDBJ whole genome shotgun (WGS) entry which is preliminary data.</text>
</comment>
<dbReference type="GO" id="GO:0030574">
    <property type="term" value="P:collagen catabolic process"/>
    <property type="evidence" value="ECO:0007669"/>
    <property type="project" value="TreeGrafter"/>
</dbReference>
<accession>A0A1R3GXI8</accession>
<keyword evidence="3" id="KW-0336">GPI-anchor</keyword>
<evidence type="ECO:0000259" key="15">
    <source>
        <dbReference type="SMART" id="SM00235"/>
    </source>
</evidence>
<feature type="binding site" evidence="13">
    <location>
        <position position="234"/>
    </location>
    <ligand>
        <name>Ca(2+)</name>
        <dbReference type="ChEBI" id="CHEBI:29108"/>
        <label>3</label>
    </ligand>
</feature>
<keyword evidence="7" id="KW-0378">Hydrolase</keyword>
<feature type="domain" description="Peptidase metallopeptidase" evidence="15">
    <location>
        <begin position="137"/>
        <end position="299"/>
    </location>
</feature>
<evidence type="ECO:0000256" key="14">
    <source>
        <dbReference type="SAM" id="SignalP"/>
    </source>
</evidence>
<keyword evidence="8 12" id="KW-0862">Zinc</keyword>
<dbReference type="AlphaFoldDB" id="A0A1R3GXI8"/>
<feature type="binding site" evidence="12">
    <location>
        <position position="263"/>
    </location>
    <ligand>
        <name>Zn(2+)</name>
        <dbReference type="ChEBI" id="CHEBI:29105"/>
        <label>2</label>
        <note>catalytic</note>
    </ligand>
</feature>
<feature type="binding site" evidence="13">
    <location>
        <position position="229"/>
    </location>
    <ligand>
        <name>Zn(2+)</name>
        <dbReference type="ChEBI" id="CHEBI:29105"/>
        <label>1</label>
    </ligand>
</feature>
<feature type="binding site" evidence="13">
    <location>
        <position position="221"/>
    </location>
    <ligand>
        <name>Zn(2+)</name>
        <dbReference type="ChEBI" id="CHEBI:29105"/>
        <label>1</label>
    </ligand>
</feature>
<dbReference type="GO" id="GO:0006508">
    <property type="term" value="P:proteolysis"/>
    <property type="evidence" value="ECO:0007669"/>
    <property type="project" value="UniProtKB-KW"/>
</dbReference>
<keyword evidence="4" id="KW-0645">Protease</keyword>
<dbReference type="InterPro" id="IPR024079">
    <property type="entry name" value="MetalloPept_cat_dom_sf"/>
</dbReference>
<comment type="subcellular location">
    <subcellularLocation>
        <location evidence="1">Cell membrane</location>
        <topology evidence="1">Lipid-anchor</topology>
        <topology evidence="1">GPI-anchor</topology>
        <orientation evidence="1">Extracellular side</orientation>
    </subcellularLocation>
</comment>
<feature type="binding site" evidence="12">
    <location>
        <position position="257"/>
    </location>
    <ligand>
        <name>Zn(2+)</name>
        <dbReference type="ChEBI" id="CHEBI:29105"/>
        <label>2</label>
        <note>catalytic</note>
    </ligand>
</feature>
<evidence type="ECO:0000256" key="5">
    <source>
        <dbReference type="ARBA" id="ARBA00022723"/>
    </source>
</evidence>
<dbReference type="GO" id="GO:0030198">
    <property type="term" value="P:extracellular matrix organization"/>
    <property type="evidence" value="ECO:0007669"/>
    <property type="project" value="TreeGrafter"/>
</dbReference>
<evidence type="ECO:0000313" key="17">
    <source>
        <dbReference type="Proteomes" id="UP000188268"/>
    </source>
</evidence>
<dbReference type="SMART" id="SM00235">
    <property type="entry name" value="ZnMc"/>
    <property type="match status" value="1"/>
</dbReference>
<dbReference type="Gramene" id="OMO62844">
    <property type="protein sequence ID" value="OMO62844"/>
    <property type="gene ID" value="CCACVL1_22608"/>
</dbReference>
<dbReference type="STRING" id="210143.A0A1R3GXI8"/>
<evidence type="ECO:0000313" key="16">
    <source>
        <dbReference type="EMBL" id="OMO62844.1"/>
    </source>
</evidence>
<evidence type="ECO:0000256" key="10">
    <source>
        <dbReference type="ARBA" id="ARBA00023145"/>
    </source>
</evidence>
<dbReference type="InterPro" id="IPR001818">
    <property type="entry name" value="Pept_M10_metallopeptidase"/>
</dbReference>
<sequence>MAASSSKLLVLPFLTFLVLLIPSIQSNLVKNPFGFIQDLHGSQKGQTVKGLTDLKLYLEKFGYLNNNIQVNNEGNNKNHTKDDEFDDSLESAIKRYQRRYGLNVTGGLGAETENMMMKPRCGQPDIINNGAGIKINLNAIWPATQNHLKYRILTGVQVPGTEDLKSVLSRAFNRWAKVSRFTFEEVPENAENFQLEIGFHDYNGLFPGDTGFDGRFGTTAHATPDGKFHYDKDEDWSSNPGPDAIDLESIAVHEIGHLLGLGHSIVPEAVMYGIFVYGTTTKRDLHPSDIEALTAIYGPIRS</sequence>
<dbReference type="OMA" id="THYDATE"/>
<dbReference type="GO" id="GO:0031012">
    <property type="term" value="C:extracellular matrix"/>
    <property type="evidence" value="ECO:0007669"/>
    <property type="project" value="InterPro"/>
</dbReference>
<dbReference type="PIRSF" id="PIRSF001191">
    <property type="entry name" value="Peptidase_M10A_matrix"/>
    <property type="match status" value="1"/>
</dbReference>
<dbReference type="GO" id="GO:0098552">
    <property type="term" value="C:side of membrane"/>
    <property type="evidence" value="ECO:0007669"/>
    <property type="project" value="UniProtKB-KW"/>
</dbReference>
<feature type="binding site" evidence="13">
    <location>
        <position position="234"/>
    </location>
    <ligand>
        <name>Ca(2+)</name>
        <dbReference type="ChEBI" id="CHEBI:29108"/>
        <label>1</label>
    </ligand>
</feature>
<keyword evidence="5 12" id="KW-0479">Metal-binding</keyword>
<dbReference type="PANTHER" id="PTHR10201:SF311">
    <property type="entry name" value="PEPTIDASE METALLOPEPTIDASE DOMAIN-CONTAINING PROTEIN"/>
    <property type="match status" value="1"/>
</dbReference>
<keyword evidence="9" id="KW-0482">Metalloprotease</keyword>
<feature type="binding site" evidence="13">
    <location>
        <position position="214"/>
    </location>
    <ligand>
        <name>Ca(2+)</name>
        <dbReference type="ChEBI" id="CHEBI:29108"/>
        <label>3</label>
    </ligand>
</feature>
<feature type="signal peptide" evidence="14">
    <location>
        <begin position="1"/>
        <end position="26"/>
    </location>
</feature>
<name>A0A1R3GXI8_COCAP</name>
<dbReference type="InterPro" id="IPR021190">
    <property type="entry name" value="Pept_M10A"/>
</dbReference>
<proteinExistence type="inferred from homology"/>
<dbReference type="GO" id="GO:0008270">
    <property type="term" value="F:zinc ion binding"/>
    <property type="evidence" value="ECO:0007669"/>
    <property type="project" value="InterPro"/>
</dbReference>
<dbReference type="Pfam" id="PF01471">
    <property type="entry name" value="PG_binding_1"/>
    <property type="match status" value="1"/>
</dbReference>
<feature type="active site" evidence="11">
    <location>
        <position position="254"/>
    </location>
</feature>
<gene>
    <name evidence="16" type="ORF">CCACVL1_22608</name>
</gene>
<evidence type="ECO:0000256" key="3">
    <source>
        <dbReference type="ARBA" id="ARBA00022622"/>
    </source>
</evidence>
<dbReference type="InterPro" id="IPR021158">
    <property type="entry name" value="Pept_M10A_Zn_BS"/>
</dbReference>
<dbReference type="EMBL" id="AWWV01013119">
    <property type="protein sequence ID" value="OMO62844.1"/>
    <property type="molecule type" value="Genomic_DNA"/>
</dbReference>
<reference evidence="16 17" key="1">
    <citation type="submission" date="2013-09" db="EMBL/GenBank/DDBJ databases">
        <title>Corchorus capsularis genome sequencing.</title>
        <authorList>
            <person name="Alam M."/>
            <person name="Haque M.S."/>
            <person name="Islam M.S."/>
            <person name="Emdad E.M."/>
            <person name="Islam M.M."/>
            <person name="Ahmed B."/>
            <person name="Halim A."/>
            <person name="Hossen Q.M.M."/>
            <person name="Hossain M.Z."/>
            <person name="Ahmed R."/>
            <person name="Khan M.M."/>
            <person name="Islam R."/>
            <person name="Rashid M.M."/>
            <person name="Khan S.A."/>
            <person name="Rahman M.S."/>
            <person name="Alam M."/>
        </authorList>
    </citation>
    <scope>NUCLEOTIDE SEQUENCE [LARGE SCALE GENOMIC DNA]</scope>
    <source>
        <strain evidence="17">cv. CVL-1</strain>
        <tissue evidence="16">Whole seedling</tissue>
    </source>
</reference>
<protein>
    <submittedName>
        <fullName evidence="16">Peptidase M10, metallopeptidase</fullName>
    </submittedName>
</protein>
<dbReference type="SUPFAM" id="SSF47090">
    <property type="entry name" value="PGBD-like"/>
    <property type="match status" value="1"/>
</dbReference>
<dbReference type="InterPro" id="IPR002477">
    <property type="entry name" value="Peptidoglycan-bd-like"/>
</dbReference>
<dbReference type="PRINTS" id="PR00138">
    <property type="entry name" value="MATRIXIN"/>
</dbReference>
<feature type="binding site" evidence="13">
    <location>
        <position position="271"/>
    </location>
    <ligand>
        <name>Zn(2+)</name>
        <dbReference type="ChEBI" id="CHEBI:29105"/>
        <label>2</label>
        <note>catalytic</note>
    </ligand>
</feature>
<feature type="binding site" evidence="13">
    <location>
        <position position="213"/>
    </location>
    <ligand>
        <name>Ca(2+)</name>
        <dbReference type="ChEBI" id="CHEBI:29108"/>
        <label>3</label>
    </ligand>
</feature>
<evidence type="ECO:0000256" key="8">
    <source>
        <dbReference type="ARBA" id="ARBA00022833"/>
    </source>
</evidence>
<feature type="chain" id="PRO_5013317558" evidence="14">
    <location>
        <begin position="27"/>
        <end position="302"/>
    </location>
</feature>
<evidence type="ECO:0000256" key="13">
    <source>
        <dbReference type="PIRSR" id="PIRSR621190-2"/>
    </source>
</evidence>
<keyword evidence="3" id="KW-0449">Lipoprotein</keyword>
<keyword evidence="3" id="KW-0325">Glycoprotein</keyword>
<feature type="binding site" description="in inhibited form" evidence="13">
    <location>
        <position position="121"/>
    </location>
    <ligand>
        <name>Zn(2+)</name>
        <dbReference type="ChEBI" id="CHEBI:29105"/>
        <label>2</label>
        <note>catalytic</note>
    </ligand>
</feature>
<evidence type="ECO:0000256" key="12">
    <source>
        <dbReference type="PIRSR" id="PIRSR001191-2"/>
    </source>
</evidence>
<dbReference type="PANTHER" id="PTHR10201">
    <property type="entry name" value="MATRIX METALLOPROTEINASE"/>
    <property type="match status" value="1"/>
</dbReference>
<keyword evidence="3" id="KW-0472">Membrane</keyword>
<dbReference type="Gene3D" id="3.40.390.10">
    <property type="entry name" value="Collagenase (Catalytic Domain)"/>
    <property type="match status" value="1"/>
</dbReference>
<keyword evidence="10" id="KW-0865">Zymogen</keyword>
<dbReference type="SUPFAM" id="SSF55486">
    <property type="entry name" value="Metalloproteases ('zincins'), catalytic domain"/>
    <property type="match status" value="1"/>
</dbReference>
<dbReference type="PROSITE" id="PS00546">
    <property type="entry name" value="CYSTEINE_SWITCH"/>
    <property type="match status" value="1"/>
</dbReference>
<comment type="similarity">
    <text evidence="2">Belongs to the peptidase M10A family. Matrix metalloproteinases (MMPs) subfamily.</text>
</comment>
<evidence type="ECO:0000256" key="4">
    <source>
        <dbReference type="ARBA" id="ARBA00022670"/>
    </source>
</evidence>
<keyword evidence="13" id="KW-0106">Calcium</keyword>
<dbReference type="InterPro" id="IPR036365">
    <property type="entry name" value="PGBD-like_sf"/>
</dbReference>
<evidence type="ECO:0000256" key="2">
    <source>
        <dbReference type="ARBA" id="ARBA00009614"/>
    </source>
</evidence>